<keyword evidence="9" id="KW-1185">Reference proteome</keyword>
<dbReference type="PROSITE" id="PS50863">
    <property type="entry name" value="B3"/>
    <property type="match status" value="2"/>
</dbReference>
<feature type="compositionally biased region" description="Polar residues" evidence="6">
    <location>
        <begin position="173"/>
        <end position="194"/>
    </location>
</feature>
<feature type="domain" description="TF-B3" evidence="7">
    <location>
        <begin position="295"/>
        <end position="390"/>
    </location>
</feature>
<dbReference type="GO" id="GO:0005634">
    <property type="term" value="C:nucleus"/>
    <property type="evidence" value="ECO:0007669"/>
    <property type="project" value="UniProtKB-SubCell"/>
</dbReference>
<dbReference type="PANTHER" id="PTHR31920:SF37">
    <property type="entry name" value="B3 DOMAIN-CONTAINING TRANSCRIPTION FACTOR VRN1"/>
    <property type="match status" value="1"/>
</dbReference>
<feature type="compositionally biased region" description="Basic and acidic residues" evidence="6">
    <location>
        <begin position="250"/>
        <end position="262"/>
    </location>
</feature>
<evidence type="ECO:0000313" key="8">
    <source>
        <dbReference type="EMBL" id="KAK7257894.1"/>
    </source>
</evidence>
<evidence type="ECO:0000256" key="2">
    <source>
        <dbReference type="ARBA" id="ARBA00023015"/>
    </source>
</evidence>
<evidence type="ECO:0000256" key="6">
    <source>
        <dbReference type="SAM" id="MobiDB-lite"/>
    </source>
</evidence>
<gene>
    <name evidence="8" type="ORF">RIF29_32206</name>
</gene>
<evidence type="ECO:0000259" key="7">
    <source>
        <dbReference type="PROSITE" id="PS50863"/>
    </source>
</evidence>
<comment type="caution">
    <text evidence="8">The sequence shown here is derived from an EMBL/GenBank/DDBJ whole genome shotgun (WGS) entry which is preliminary data.</text>
</comment>
<accession>A0AAN9EHZ0</accession>
<dbReference type="Pfam" id="PF02362">
    <property type="entry name" value="B3"/>
    <property type="match status" value="2"/>
</dbReference>
<protein>
    <recommendedName>
        <fullName evidence="7">TF-B3 domain-containing protein</fullName>
    </recommendedName>
</protein>
<reference evidence="8 9" key="1">
    <citation type="submission" date="2024-01" db="EMBL/GenBank/DDBJ databases">
        <title>The genomes of 5 underutilized Papilionoideae crops provide insights into root nodulation and disease resistanc.</title>
        <authorList>
            <person name="Yuan L."/>
        </authorList>
    </citation>
    <scope>NUCLEOTIDE SEQUENCE [LARGE SCALE GENOMIC DNA]</scope>
    <source>
        <strain evidence="8">ZHUSHIDOU_FW_LH</strain>
        <tissue evidence="8">Leaf</tissue>
    </source>
</reference>
<feature type="region of interest" description="Disordered" evidence="6">
    <location>
        <begin position="226"/>
        <end position="263"/>
    </location>
</feature>
<feature type="domain" description="TF-B3" evidence="7">
    <location>
        <begin position="5"/>
        <end position="98"/>
    </location>
</feature>
<proteinExistence type="predicted"/>
<comment type="subcellular location">
    <subcellularLocation>
        <location evidence="1">Nucleus</location>
    </subcellularLocation>
</comment>
<keyword evidence="2" id="KW-0805">Transcription regulation</keyword>
<evidence type="ECO:0000256" key="4">
    <source>
        <dbReference type="ARBA" id="ARBA00023163"/>
    </source>
</evidence>
<sequence>MHCPCFFKLVLPSTLQAKQLRIPDDFLRKHGGELSTTATLSVPDGGVWHVGLKKADNKFWFLDGWPEFVQHYSIGVGYLLVFRYEGKSSFNVHIFNLATSEVNYQSPMRRSNEGPYFANRLKFFEEMEDEDSVEFLDSSSRLTPGGLQNKVFPGSVDIKPGKSNTPPALKNLFNGSKLNSINWGDGENTPSSRGADSRDGQLTRDIGVQFNPVEFKRSTDELKLRASMEEKKDKKAARKKRKSDGLEPSTGHEEETEMRNRFYESASARKRTVTAEERENAINAAKAFEPDNPFCRVVLRPSYLYRGCIMYLPSCFAEKHLNGVSGFIKLQNSDGKQWPVRCLYKGGRAKLSQGWYEFALENNIEEGDVCVFELLRMKELVLQVTVFRVTEDVGLLSPPLQQNQNVSPPKLMNTPLQHHHLTTVKLARN</sequence>
<keyword evidence="5" id="KW-0539">Nucleus</keyword>
<dbReference type="EMBL" id="JAYWIO010000006">
    <property type="protein sequence ID" value="KAK7257894.1"/>
    <property type="molecule type" value="Genomic_DNA"/>
</dbReference>
<evidence type="ECO:0000256" key="1">
    <source>
        <dbReference type="ARBA" id="ARBA00004123"/>
    </source>
</evidence>
<evidence type="ECO:0000256" key="3">
    <source>
        <dbReference type="ARBA" id="ARBA00023125"/>
    </source>
</evidence>
<dbReference type="InterPro" id="IPR015300">
    <property type="entry name" value="DNA-bd_pseudobarrel_sf"/>
</dbReference>
<dbReference type="SMART" id="SM01019">
    <property type="entry name" value="B3"/>
    <property type="match status" value="2"/>
</dbReference>
<dbReference type="Gene3D" id="2.40.330.10">
    <property type="entry name" value="DNA-binding pseudobarrel domain"/>
    <property type="match status" value="2"/>
</dbReference>
<dbReference type="InterPro" id="IPR003340">
    <property type="entry name" value="B3_DNA-bd"/>
</dbReference>
<evidence type="ECO:0000256" key="5">
    <source>
        <dbReference type="ARBA" id="ARBA00023242"/>
    </source>
</evidence>
<evidence type="ECO:0000313" key="9">
    <source>
        <dbReference type="Proteomes" id="UP001372338"/>
    </source>
</evidence>
<dbReference type="PANTHER" id="PTHR31920">
    <property type="entry name" value="B3 DOMAIN-CONTAINING"/>
    <property type="match status" value="1"/>
</dbReference>
<dbReference type="Proteomes" id="UP001372338">
    <property type="component" value="Unassembled WGS sequence"/>
</dbReference>
<dbReference type="GO" id="GO:0003677">
    <property type="term" value="F:DNA binding"/>
    <property type="evidence" value="ECO:0007669"/>
    <property type="project" value="UniProtKB-KW"/>
</dbReference>
<name>A0AAN9EHZ0_CROPI</name>
<keyword evidence="4" id="KW-0804">Transcription</keyword>
<dbReference type="SUPFAM" id="SSF101936">
    <property type="entry name" value="DNA-binding pseudobarrel domain"/>
    <property type="match status" value="2"/>
</dbReference>
<feature type="region of interest" description="Disordered" evidence="6">
    <location>
        <begin position="152"/>
        <end position="210"/>
    </location>
</feature>
<organism evidence="8 9">
    <name type="scientific">Crotalaria pallida</name>
    <name type="common">Smooth rattlebox</name>
    <name type="synonym">Crotalaria striata</name>
    <dbReference type="NCBI Taxonomy" id="3830"/>
    <lineage>
        <taxon>Eukaryota</taxon>
        <taxon>Viridiplantae</taxon>
        <taxon>Streptophyta</taxon>
        <taxon>Embryophyta</taxon>
        <taxon>Tracheophyta</taxon>
        <taxon>Spermatophyta</taxon>
        <taxon>Magnoliopsida</taxon>
        <taxon>eudicotyledons</taxon>
        <taxon>Gunneridae</taxon>
        <taxon>Pentapetalae</taxon>
        <taxon>rosids</taxon>
        <taxon>fabids</taxon>
        <taxon>Fabales</taxon>
        <taxon>Fabaceae</taxon>
        <taxon>Papilionoideae</taxon>
        <taxon>50 kb inversion clade</taxon>
        <taxon>genistoids sensu lato</taxon>
        <taxon>core genistoids</taxon>
        <taxon>Crotalarieae</taxon>
        <taxon>Crotalaria</taxon>
    </lineage>
</organism>
<dbReference type="CDD" id="cd10017">
    <property type="entry name" value="B3_DNA"/>
    <property type="match status" value="2"/>
</dbReference>
<dbReference type="InterPro" id="IPR050655">
    <property type="entry name" value="Plant_B3_domain"/>
</dbReference>
<dbReference type="AlphaFoldDB" id="A0AAN9EHZ0"/>
<keyword evidence="3" id="KW-0238">DNA-binding</keyword>